<name>A0ABV8MYZ9_9ACTN</name>
<dbReference type="Proteomes" id="UP001595871">
    <property type="component" value="Unassembled WGS sequence"/>
</dbReference>
<evidence type="ECO:0000256" key="1">
    <source>
        <dbReference type="ARBA" id="ARBA00023186"/>
    </source>
</evidence>
<proteinExistence type="inferred from homology"/>
<gene>
    <name evidence="2" type="primary">ureD</name>
    <name evidence="4" type="ORF">ACFO3R_03405</name>
</gene>
<sequence>MSVQATARITAAPDGRGSTALPVLESEGPLALRRTRSAAAGRARVTVVGAMSAPLGGDRLAVEVRAEAGARLTVDSAAATVALPGAVPDAGPASYDIRIEAGREAEVRWLPEQLVCAHRSALTMTTRAELAPTARLVLREEQVLGRHGEPTGTLTTRLTVHRAGRPLLDQQLAYGPGAPGGWDGAAVLGGHRAVGQLLVVDPAYEEEPVPSASLGPTAVLTPLPGPGVLVTALAPDARLLRGLLDEALERLSPR</sequence>
<evidence type="ECO:0000256" key="3">
    <source>
        <dbReference type="SAM" id="MobiDB-lite"/>
    </source>
</evidence>
<evidence type="ECO:0000256" key="2">
    <source>
        <dbReference type="HAMAP-Rule" id="MF_01384"/>
    </source>
</evidence>
<keyword evidence="1 2" id="KW-0143">Chaperone</keyword>
<dbReference type="InterPro" id="IPR002669">
    <property type="entry name" value="UreD"/>
</dbReference>
<reference evidence="5" key="1">
    <citation type="journal article" date="2019" name="Int. J. Syst. Evol. Microbiol.">
        <title>The Global Catalogue of Microorganisms (GCM) 10K type strain sequencing project: providing services to taxonomists for standard genome sequencing and annotation.</title>
        <authorList>
            <consortium name="The Broad Institute Genomics Platform"/>
            <consortium name="The Broad Institute Genome Sequencing Center for Infectious Disease"/>
            <person name="Wu L."/>
            <person name="Ma J."/>
        </authorList>
    </citation>
    <scope>NUCLEOTIDE SEQUENCE [LARGE SCALE GENOMIC DNA]</scope>
    <source>
        <strain evidence="5">CCM 3243</strain>
    </source>
</reference>
<evidence type="ECO:0000313" key="5">
    <source>
        <dbReference type="Proteomes" id="UP001595871"/>
    </source>
</evidence>
<keyword evidence="2" id="KW-0996">Nickel insertion</keyword>
<dbReference type="HAMAP" id="MF_01384">
    <property type="entry name" value="UreD"/>
    <property type="match status" value="1"/>
</dbReference>
<evidence type="ECO:0000313" key="4">
    <source>
        <dbReference type="EMBL" id="MFC4185439.1"/>
    </source>
</evidence>
<keyword evidence="2" id="KW-0963">Cytoplasm</keyword>
<accession>A0ABV8MYZ9</accession>
<comment type="caution">
    <text evidence="4">The sequence shown here is derived from an EMBL/GenBank/DDBJ whole genome shotgun (WGS) entry which is preliminary data.</text>
</comment>
<dbReference type="Pfam" id="PF01774">
    <property type="entry name" value="UreD"/>
    <property type="match status" value="1"/>
</dbReference>
<comment type="subcellular location">
    <subcellularLocation>
        <location evidence="2">Cytoplasm</location>
    </subcellularLocation>
</comment>
<organism evidence="4 5">
    <name type="scientific">Streptomyces flavovirens</name>
    <dbReference type="NCBI Taxonomy" id="52258"/>
    <lineage>
        <taxon>Bacteria</taxon>
        <taxon>Bacillati</taxon>
        <taxon>Actinomycetota</taxon>
        <taxon>Actinomycetes</taxon>
        <taxon>Kitasatosporales</taxon>
        <taxon>Streptomycetaceae</taxon>
        <taxon>Streptomyces</taxon>
    </lineage>
</organism>
<comment type="similarity">
    <text evidence="2">Belongs to the UreD family.</text>
</comment>
<feature type="region of interest" description="Disordered" evidence="3">
    <location>
        <begin position="1"/>
        <end position="22"/>
    </location>
</feature>
<comment type="subunit">
    <text evidence="2">UreD, UreF and UreG form a complex that acts as a GTP-hydrolysis-dependent molecular chaperone, activating the urease apoprotein by helping to assemble the nickel containing metallocenter of UreC. The UreE protein probably delivers the nickel.</text>
</comment>
<dbReference type="RefSeq" id="WP_200694000.1">
    <property type="nucleotide sequence ID" value="NZ_BAAAYA010000018.1"/>
</dbReference>
<keyword evidence="5" id="KW-1185">Reference proteome</keyword>
<comment type="function">
    <text evidence="2">Required for maturation of urease via the functional incorporation of the urease nickel metallocenter.</text>
</comment>
<dbReference type="EMBL" id="JBHSCF010000006">
    <property type="protein sequence ID" value="MFC4185439.1"/>
    <property type="molecule type" value="Genomic_DNA"/>
</dbReference>
<protein>
    <recommendedName>
        <fullName evidence="2">Urease accessory protein UreD</fullName>
    </recommendedName>
</protein>